<feature type="compositionally biased region" description="Basic and acidic residues" evidence="7">
    <location>
        <begin position="192"/>
        <end position="205"/>
    </location>
</feature>
<dbReference type="SMART" id="SM00271">
    <property type="entry name" value="DnaJ"/>
    <property type="match status" value="1"/>
</dbReference>
<dbReference type="Proteomes" id="UP000326565">
    <property type="component" value="Unassembled WGS sequence"/>
</dbReference>
<dbReference type="PANTHER" id="PTHR44313:SF1">
    <property type="entry name" value="DNAJ HOMOLOG SUBFAMILY C MEMBER 17"/>
    <property type="match status" value="1"/>
</dbReference>
<accession>A0A5N5WQ99</accession>
<dbReference type="Gene3D" id="1.10.287.110">
    <property type="entry name" value="DnaJ domain"/>
    <property type="match status" value="1"/>
</dbReference>
<keyword evidence="6" id="KW-0175">Coiled coil</keyword>
<evidence type="ECO:0000256" key="2">
    <source>
        <dbReference type="ARBA" id="ARBA00004496"/>
    </source>
</evidence>
<dbReference type="GO" id="GO:0000390">
    <property type="term" value="P:spliceosomal complex disassembly"/>
    <property type="evidence" value="ECO:0007669"/>
    <property type="project" value="TreeGrafter"/>
</dbReference>
<keyword evidence="10" id="KW-1185">Reference proteome</keyword>
<feature type="coiled-coil region" evidence="6">
    <location>
        <begin position="367"/>
        <end position="394"/>
    </location>
</feature>
<keyword evidence="3" id="KW-0963">Cytoplasm</keyword>
<evidence type="ECO:0000313" key="9">
    <source>
        <dbReference type="EMBL" id="KAB8070469.1"/>
    </source>
</evidence>
<evidence type="ECO:0000259" key="8">
    <source>
        <dbReference type="PROSITE" id="PS50076"/>
    </source>
</evidence>
<comment type="subcellular location">
    <subcellularLocation>
        <location evidence="2">Cytoplasm</location>
    </subcellularLocation>
    <subcellularLocation>
        <location evidence="1">Nucleus</location>
    </subcellularLocation>
</comment>
<dbReference type="SUPFAM" id="SSF46565">
    <property type="entry name" value="Chaperone J-domain"/>
    <property type="match status" value="1"/>
</dbReference>
<proteinExistence type="predicted"/>
<evidence type="ECO:0000256" key="3">
    <source>
        <dbReference type="ARBA" id="ARBA00022490"/>
    </source>
</evidence>
<name>A0A5N5WQ99_9EURO</name>
<evidence type="ECO:0000256" key="4">
    <source>
        <dbReference type="ARBA" id="ARBA00023186"/>
    </source>
</evidence>
<keyword evidence="4" id="KW-0143">Chaperone</keyword>
<evidence type="ECO:0000256" key="6">
    <source>
        <dbReference type="SAM" id="Coils"/>
    </source>
</evidence>
<feature type="compositionally biased region" description="Basic and acidic residues" evidence="7">
    <location>
        <begin position="23"/>
        <end position="34"/>
    </location>
</feature>
<dbReference type="PROSITE" id="PS50076">
    <property type="entry name" value="DNAJ_2"/>
    <property type="match status" value="1"/>
</dbReference>
<gene>
    <name evidence="9" type="ORF">BDV29DRAFT_160416</name>
</gene>
<feature type="region of interest" description="Disordered" evidence="7">
    <location>
        <begin position="449"/>
        <end position="478"/>
    </location>
</feature>
<keyword evidence="5" id="KW-0539">Nucleus</keyword>
<dbReference type="InterPro" id="IPR036869">
    <property type="entry name" value="J_dom_sf"/>
</dbReference>
<feature type="region of interest" description="Disordered" evidence="7">
    <location>
        <begin position="1"/>
        <end position="70"/>
    </location>
</feature>
<feature type="region of interest" description="Disordered" evidence="7">
    <location>
        <begin position="621"/>
        <end position="657"/>
    </location>
</feature>
<dbReference type="InterPro" id="IPR001623">
    <property type="entry name" value="DnaJ_domain"/>
</dbReference>
<evidence type="ECO:0000256" key="7">
    <source>
        <dbReference type="SAM" id="MobiDB-lite"/>
    </source>
</evidence>
<dbReference type="CDD" id="cd06257">
    <property type="entry name" value="DnaJ"/>
    <property type="match status" value="1"/>
</dbReference>
<sequence length="729" mass="82530">MSENKKEDERLTPKGHGGADIVTRSKLDYFEKMENSLYPPLPTSPNEAPPQTGHQAQQRNKKREITPERRQKAIEDILTGSELDYERILGVKKDDTEKRKLKAYRKKALLVHPDRNPKAPGQAKEAWTWLTAAFEVLKDPNTKMPDPDDLAKAAVWAPGAFADDDDSEEEEEEDPNTGDDTSISNKKPKNLSKKEEANWVAAEQKKKTQRAVEKLAATTVEREAPEAIKRIYEDVSAHVIQLLEHPEDKVAAEKVDEASRKVKNYYLELEPPVNREEQVQLDLPTLLSIAKGGKRYRGSVQNNPEDAESRRLYIAQALLLEKTANFCGWPKTWRLEPLDLEKHAGPYSKFYQKANGYIEDLKVNPDNAEAIAALKEVNEEISAYLNEVSGMDDAEIEIDDLRDHYKAVNCYLPRLGKDPGDITARRKAETVNDGLVDFLTKRGYPQSWAIQIPPPPPYKKVSTDSSPPSTRDGEPICGHRKWKNGYGANGEERHAYLFAVLPKKDIPIGELRSGSLVGRDARLAYLKSDAKNEVRKHEEADKDRWQKLEQVFVHNAGSRHETWAKPLLADKSATGQLENITTPLMTRTEYLKLRGGIDGDYDIVQLYEEYEQIPPAHVVKRLPRGRQARTNQSERPLLETASQVQSRRQEESSTKANLETLITQLRQQQLEGKRKAQEAQQTSEQERAILSFRKAFPGIFGQSQTASVEASQEQKLRQLALLSDLVSSK</sequence>
<protein>
    <recommendedName>
        <fullName evidence="8">J domain-containing protein</fullName>
    </recommendedName>
</protein>
<feature type="region of interest" description="Disordered" evidence="7">
    <location>
        <begin position="156"/>
        <end position="205"/>
    </location>
</feature>
<evidence type="ECO:0000313" key="10">
    <source>
        <dbReference type="Proteomes" id="UP000326565"/>
    </source>
</evidence>
<evidence type="ECO:0000256" key="1">
    <source>
        <dbReference type="ARBA" id="ARBA00004123"/>
    </source>
</evidence>
<feature type="compositionally biased region" description="Acidic residues" evidence="7">
    <location>
        <begin position="162"/>
        <end position="177"/>
    </location>
</feature>
<organism evidence="9 10">
    <name type="scientific">Aspergillus leporis</name>
    <dbReference type="NCBI Taxonomy" id="41062"/>
    <lineage>
        <taxon>Eukaryota</taxon>
        <taxon>Fungi</taxon>
        <taxon>Dikarya</taxon>
        <taxon>Ascomycota</taxon>
        <taxon>Pezizomycotina</taxon>
        <taxon>Eurotiomycetes</taxon>
        <taxon>Eurotiomycetidae</taxon>
        <taxon>Eurotiales</taxon>
        <taxon>Aspergillaceae</taxon>
        <taxon>Aspergillus</taxon>
        <taxon>Aspergillus subgen. Circumdati</taxon>
    </lineage>
</organism>
<dbReference type="OrthoDB" id="4498439at2759"/>
<dbReference type="PANTHER" id="PTHR44313">
    <property type="entry name" value="DNAJ HOMOLOG SUBFAMILY C MEMBER 17"/>
    <property type="match status" value="1"/>
</dbReference>
<reference evidence="9 10" key="1">
    <citation type="submission" date="2019-04" db="EMBL/GenBank/DDBJ databases">
        <title>Friends and foes A comparative genomics study of 23 Aspergillus species from section Flavi.</title>
        <authorList>
            <consortium name="DOE Joint Genome Institute"/>
            <person name="Kjaerbolling I."/>
            <person name="Vesth T."/>
            <person name="Frisvad J.C."/>
            <person name="Nybo J.L."/>
            <person name="Theobald S."/>
            <person name="Kildgaard S."/>
            <person name="Isbrandt T."/>
            <person name="Kuo A."/>
            <person name="Sato A."/>
            <person name="Lyhne E.K."/>
            <person name="Kogle M.E."/>
            <person name="Wiebenga A."/>
            <person name="Kun R.S."/>
            <person name="Lubbers R.J."/>
            <person name="Makela M.R."/>
            <person name="Barry K."/>
            <person name="Chovatia M."/>
            <person name="Clum A."/>
            <person name="Daum C."/>
            <person name="Haridas S."/>
            <person name="He G."/>
            <person name="LaButti K."/>
            <person name="Lipzen A."/>
            <person name="Mondo S."/>
            <person name="Riley R."/>
            <person name="Salamov A."/>
            <person name="Simmons B.A."/>
            <person name="Magnuson J.K."/>
            <person name="Henrissat B."/>
            <person name="Mortensen U.H."/>
            <person name="Larsen T.O."/>
            <person name="Devries R.P."/>
            <person name="Grigoriev I.V."/>
            <person name="Machida M."/>
            <person name="Baker S.E."/>
            <person name="Andersen M.R."/>
        </authorList>
    </citation>
    <scope>NUCLEOTIDE SEQUENCE [LARGE SCALE GENOMIC DNA]</scope>
    <source>
        <strain evidence="9 10">CBS 151.66</strain>
    </source>
</reference>
<dbReference type="GO" id="GO:0005737">
    <property type="term" value="C:cytoplasm"/>
    <property type="evidence" value="ECO:0007669"/>
    <property type="project" value="UniProtKB-SubCell"/>
</dbReference>
<dbReference type="PRINTS" id="PR00625">
    <property type="entry name" value="JDOMAIN"/>
</dbReference>
<feature type="domain" description="J" evidence="8">
    <location>
        <begin position="84"/>
        <end position="151"/>
    </location>
</feature>
<dbReference type="EMBL" id="ML732301">
    <property type="protein sequence ID" value="KAB8070469.1"/>
    <property type="molecule type" value="Genomic_DNA"/>
</dbReference>
<evidence type="ECO:0000256" key="5">
    <source>
        <dbReference type="ARBA" id="ARBA00023242"/>
    </source>
</evidence>
<dbReference type="GO" id="GO:0005681">
    <property type="term" value="C:spliceosomal complex"/>
    <property type="evidence" value="ECO:0007669"/>
    <property type="project" value="TreeGrafter"/>
</dbReference>
<dbReference type="Pfam" id="PF00226">
    <property type="entry name" value="DnaJ"/>
    <property type="match status" value="1"/>
</dbReference>
<dbReference type="AlphaFoldDB" id="A0A5N5WQ99"/>
<dbReference type="InterPro" id="IPR052094">
    <property type="entry name" value="Pre-mRNA-splicing_ERAD"/>
</dbReference>
<feature type="compositionally biased region" description="Basic and acidic residues" evidence="7">
    <location>
        <begin position="1"/>
        <end position="12"/>
    </location>
</feature>